<dbReference type="Gene3D" id="3.40.50.1820">
    <property type="entry name" value="alpha/beta hydrolase"/>
    <property type="match status" value="1"/>
</dbReference>
<dbReference type="OrthoDB" id="3930934at2"/>
<gene>
    <name evidence="3" type="ORF">ET996_06290</name>
</gene>
<dbReference type="Proteomes" id="UP000291933">
    <property type="component" value="Unassembled WGS sequence"/>
</dbReference>
<feature type="region of interest" description="Disordered" evidence="1">
    <location>
        <begin position="1"/>
        <end position="20"/>
    </location>
</feature>
<organism evidence="3 4">
    <name type="scientific">Propioniciclava tarda</name>
    <dbReference type="NCBI Taxonomy" id="433330"/>
    <lineage>
        <taxon>Bacteria</taxon>
        <taxon>Bacillati</taxon>
        <taxon>Actinomycetota</taxon>
        <taxon>Actinomycetes</taxon>
        <taxon>Propionibacteriales</taxon>
        <taxon>Propionibacteriaceae</taxon>
        <taxon>Propioniciclava</taxon>
    </lineage>
</organism>
<comment type="caution">
    <text evidence="3">The sequence shown here is derived from an EMBL/GenBank/DDBJ whole genome shotgun (WGS) entry which is preliminary data.</text>
</comment>
<evidence type="ECO:0000259" key="2">
    <source>
        <dbReference type="Pfam" id="PF08386"/>
    </source>
</evidence>
<accession>A0A4Q9KN47</accession>
<sequence>MWAWNTSACAGWPTGSRADLGPFNTRPARPLLVIGNTHDPATPLSGARALASLSPGARLLTVDAFGHVGLGRSGGVQRIAARFLIDGVLPAEGASCSADKQPFG</sequence>
<dbReference type="InterPro" id="IPR013595">
    <property type="entry name" value="Pept_S33_TAP-like_C"/>
</dbReference>
<feature type="domain" description="Peptidase S33 tripeptidyl aminopeptidase-like C-terminal" evidence="2">
    <location>
        <begin position="2"/>
        <end position="96"/>
    </location>
</feature>
<dbReference type="SUPFAM" id="SSF53474">
    <property type="entry name" value="alpha/beta-Hydrolases"/>
    <property type="match status" value="1"/>
</dbReference>
<reference evidence="3 4" key="1">
    <citation type="submission" date="2019-01" db="EMBL/GenBank/DDBJ databases">
        <title>Lactibacter flavus gen. nov., sp. nov., a novel bacterium of the family Propionibacteriaceae isolated from raw milk and dairy products.</title>
        <authorList>
            <person name="Huptas C."/>
            <person name="Wenning M."/>
            <person name="Breitenwieser F."/>
            <person name="Doll E."/>
            <person name="Von Neubeck M."/>
            <person name="Busse H.-J."/>
            <person name="Scherer S."/>
        </authorList>
    </citation>
    <scope>NUCLEOTIDE SEQUENCE [LARGE SCALE GENOMIC DNA]</scope>
    <source>
        <strain evidence="3 4">DSM 22130</strain>
    </source>
</reference>
<dbReference type="RefSeq" id="WP_131171706.1">
    <property type="nucleotide sequence ID" value="NZ_FXTL01000019.1"/>
</dbReference>
<dbReference type="Pfam" id="PF08386">
    <property type="entry name" value="Abhydrolase_4"/>
    <property type="match status" value="1"/>
</dbReference>
<keyword evidence="4" id="KW-1185">Reference proteome</keyword>
<name>A0A4Q9KN47_PROTD</name>
<dbReference type="EMBL" id="SDMR01000005">
    <property type="protein sequence ID" value="TBT95410.1"/>
    <property type="molecule type" value="Genomic_DNA"/>
</dbReference>
<proteinExistence type="predicted"/>
<dbReference type="InterPro" id="IPR029058">
    <property type="entry name" value="AB_hydrolase_fold"/>
</dbReference>
<evidence type="ECO:0000313" key="3">
    <source>
        <dbReference type="EMBL" id="TBT95410.1"/>
    </source>
</evidence>
<evidence type="ECO:0000256" key="1">
    <source>
        <dbReference type="SAM" id="MobiDB-lite"/>
    </source>
</evidence>
<dbReference type="AlphaFoldDB" id="A0A4Q9KN47"/>
<evidence type="ECO:0000313" key="4">
    <source>
        <dbReference type="Proteomes" id="UP000291933"/>
    </source>
</evidence>
<protein>
    <recommendedName>
        <fullName evidence="2">Peptidase S33 tripeptidyl aminopeptidase-like C-terminal domain-containing protein</fullName>
    </recommendedName>
</protein>